<feature type="domain" description="SAM" evidence="1">
    <location>
        <begin position="117"/>
        <end position="174"/>
    </location>
</feature>
<dbReference type="EMBL" id="CAJVPV010001086">
    <property type="protein sequence ID" value="CAG8485966.1"/>
    <property type="molecule type" value="Genomic_DNA"/>
</dbReference>
<reference evidence="2" key="1">
    <citation type="submission" date="2021-06" db="EMBL/GenBank/DDBJ databases">
        <authorList>
            <person name="Kallberg Y."/>
            <person name="Tangrot J."/>
            <person name="Rosling A."/>
        </authorList>
    </citation>
    <scope>NUCLEOTIDE SEQUENCE</scope>
    <source>
        <strain evidence="2">CL551</strain>
    </source>
</reference>
<keyword evidence="3" id="KW-1185">Reference proteome</keyword>
<gene>
    <name evidence="2" type="ORF">AMORRO_LOCUS2542</name>
</gene>
<dbReference type="Pfam" id="PF07647">
    <property type="entry name" value="SAM_2"/>
    <property type="match status" value="1"/>
</dbReference>
<sequence length="274" mass="32143">MRLSFVLKSLNRPYSIIGLNSSLFRGNVSYSFTSFRFHSSIPFTNNIGYSISSNITKHEVNKFNRGIASVTGTGEISNDDEVSKSTFSRVDIPKEVMIAHRKHKKYYENNYTLGYVNYELLEDFPAWLEGLGLKPMAPYFKDKKWQDIVQMKHQDLKYLGIHNKFIRHKLAKHFWIVRQDMVFKDGIRLPRLEKEPNDNWNGAKFSIDYNILKDEECFLNSIGYDFGALLPLFRGKKWNEMIELNKEDMINLGFTNQIKMNIMCSAFRKYKKAI</sequence>
<comment type="caution">
    <text evidence="2">The sequence shown here is derived from an EMBL/GenBank/DDBJ whole genome shotgun (WGS) entry which is preliminary data.</text>
</comment>
<accession>A0A9N8WE09</accession>
<name>A0A9N8WE09_9GLOM</name>
<dbReference type="Gene3D" id="1.10.150.50">
    <property type="entry name" value="Transcription Factor, Ets-1"/>
    <property type="match status" value="2"/>
</dbReference>
<dbReference type="OrthoDB" id="2155283at2759"/>
<proteinExistence type="predicted"/>
<dbReference type="InterPro" id="IPR001660">
    <property type="entry name" value="SAM"/>
</dbReference>
<organism evidence="2 3">
    <name type="scientific">Acaulospora morrowiae</name>
    <dbReference type="NCBI Taxonomy" id="94023"/>
    <lineage>
        <taxon>Eukaryota</taxon>
        <taxon>Fungi</taxon>
        <taxon>Fungi incertae sedis</taxon>
        <taxon>Mucoromycota</taxon>
        <taxon>Glomeromycotina</taxon>
        <taxon>Glomeromycetes</taxon>
        <taxon>Diversisporales</taxon>
        <taxon>Acaulosporaceae</taxon>
        <taxon>Acaulospora</taxon>
    </lineage>
</organism>
<dbReference type="SUPFAM" id="SSF47769">
    <property type="entry name" value="SAM/Pointed domain"/>
    <property type="match status" value="1"/>
</dbReference>
<evidence type="ECO:0000259" key="1">
    <source>
        <dbReference type="Pfam" id="PF07647"/>
    </source>
</evidence>
<feature type="non-terminal residue" evidence="2">
    <location>
        <position position="1"/>
    </location>
</feature>
<dbReference type="AlphaFoldDB" id="A0A9N8WE09"/>
<protein>
    <submittedName>
        <fullName evidence="2">13520_t:CDS:1</fullName>
    </submittedName>
</protein>
<dbReference type="Proteomes" id="UP000789342">
    <property type="component" value="Unassembled WGS sequence"/>
</dbReference>
<evidence type="ECO:0000313" key="3">
    <source>
        <dbReference type="Proteomes" id="UP000789342"/>
    </source>
</evidence>
<dbReference type="InterPro" id="IPR013761">
    <property type="entry name" value="SAM/pointed_sf"/>
</dbReference>
<evidence type="ECO:0000313" key="2">
    <source>
        <dbReference type="EMBL" id="CAG8485966.1"/>
    </source>
</evidence>